<dbReference type="EMBL" id="KZ772719">
    <property type="protein sequence ID" value="PTQ39034.1"/>
    <property type="molecule type" value="Genomic_DNA"/>
</dbReference>
<evidence type="ECO:0000259" key="3">
    <source>
        <dbReference type="PROSITE" id="PS50054"/>
    </source>
</evidence>
<name>A0A2R6WYW8_MARPO</name>
<dbReference type="Gramene" id="Mp6g13710.1">
    <property type="protein sequence ID" value="Mp6g13710.1.cds"/>
    <property type="gene ID" value="Mp6g13710"/>
</dbReference>
<dbReference type="GO" id="GO:0005737">
    <property type="term" value="C:cytoplasm"/>
    <property type="evidence" value="ECO:0000318"/>
    <property type="project" value="GO_Central"/>
</dbReference>
<dbReference type="InterPro" id="IPR000387">
    <property type="entry name" value="Tyr_Pase_dom"/>
</dbReference>
<dbReference type="PROSITE" id="PS00383">
    <property type="entry name" value="TYR_PHOSPHATASE_1"/>
    <property type="match status" value="1"/>
</dbReference>
<dbReference type="InterPro" id="IPR016130">
    <property type="entry name" value="Tyr_Pase_AS"/>
</dbReference>
<dbReference type="Gene3D" id="3.90.190.10">
    <property type="entry name" value="Protein tyrosine phosphatase superfamily"/>
    <property type="match status" value="1"/>
</dbReference>
<protein>
    <submittedName>
        <fullName evidence="5">Uncharacterized protein</fullName>
    </submittedName>
</protein>
<dbReference type="Proteomes" id="UP000244005">
    <property type="component" value="Unassembled WGS sequence"/>
</dbReference>
<evidence type="ECO:0000256" key="1">
    <source>
        <dbReference type="ARBA" id="ARBA00022801"/>
    </source>
</evidence>
<dbReference type="InterPro" id="IPR020422">
    <property type="entry name" value="TYR_PHOSPHATASE_DUAL_dom"/>
</dbReference>
<feature type="domain" description="Tyrosine specific protein phosphatases" evidence="4">
    <location>
        <begin position="189"/>
        <end position="258"/>
    </location>
</feature>
<dbReference type="GO" id="GO:0060271">
    <property type="term" value="P:cilium assembly"/>
    <property type="evidence" value="ECO:0000318"/>
    <property type="project" value="GO_Central"/>
</dbReference>
<evidence type="ECO:0000259" key="4">
    <source>
        <dbReference type="PROSITE" id="PS50056"/>
    </source>
</evidence>
<feature type="region of interest" description="Disordered" evidence="2">
    <location>
        <begin position="540"/>
        <end position="564"/>
    </location>
</feature>
<feature type="compositionally biased region" description="Pro residues" evidence="2">
    <location>
        <begin position="622"/>
        <end position="635"/>
    </location>
</feature>
<dbReference type="PROSITE" id="PS50056">
    <property type="entry name" value="TYR_PHOSPHATASE_2"/>
    <property type="match status" value="1"/>
</dbReference>
<feature type="compositionally biased region" description="Low complexity" evidence="2">
    <location>
        <begin position="605"/>
        <end position="616"/>
    </location>
</feature>
<feature type="region of interest" description="Disordered" evidence="2">
    <location>
        <begin position="595"/>
        <end position="650"/>
    </location>
</feature>
<evidence type="ECO:0000256" key="2">
    <source>
        <dbReference type="SAM" id="MobiDB-lite"/>
    </source>
</evidence>
<evidence type="ECO:0000313" key="6">
    <source>
        <dbReference type="Proteomes" id="UP000244005"/>
    </source>
</evidence>
<dbReference type="GO" id="GO:0004725">
    <property type="term" value="F:protein tyrosine phosphatase activity"/>
    <property type="evidence" value="ECO:0000318"/>
    <property type="project" value="GO_Central"/>
</dbReference>
<dbReference type="PANTHER" id="PTHR23339">
    <property type="entry name" value="TYROSINE SPECIFIC PROTEIN PHOSPHATASE AND DUAL SPECIFICITY PROTEIN PHOSPHATASE"/>
    <property type="match status" value="1"/>
</dbReference>
<dbReference type="InterPro" id="IPR029021">
    <property type="entry name" value="Prot-tyrosine_phosphatase-like"/>
</dbReference>
<dbReference type="InterPro" id="IPR003595">
    <property type="entry name" value="Tyr_Pase_cat"/>
</dbReference>
<keyword evidence="6" id="KW-1185">Reference proteome</keyword>
<proteinExistence type="predicted"/>
<feature type="compositionally biased region" description="Low complexity" evidence="2">
    <location>
        <begin position="540"/>
        <end position="562"/>
    </location>
</feature>
<accession>A0A2R6WYW8</accession>
<dbReference type="PROSITE" id="PS50054">
    <property type="entry name" value="TYR_PHOSPHATASE_DUAL"/>
    <property type="match status" value="1"/>
</dbReference>
<evidence type="ECO:0000313" key="5">
    <source>
        <dbReference type="EMBL" id="PTQ39034.1"/>
    </source>
</evidence>
<gene>
    <name evidence="5" type="ORF">MARPO_0047s0022</name>
</gene>
<feature type="domain" description="Tyrosine-protein phosphatase" evidence="3">
    <location>
        <begin position="103"/>
        <end position="269"/>
    </location>
</feature>
<dbReference type="Pfam" id="PF22785">
    <property type="entry name" value="Tc-R-P"/>
    <property type="match status" value="1"/>
</dbReference>
<dbReference type="SMART" id="SM00404">
    <property type="entry name" value="PTPc_motif"/>
    <property type="match status" value="1"/>
</dbReference>
<reference evidence="6" key="1">
    <citation type="journal article" date="2017" name="Cell">
        <title>Insights into land plant evolution garnered from the Marchantia polymorpha genome.</title>
        <authorList>
            <person name="Bowman J.L."/>
            <person name="Kohchi T."/>
            <person name="Yamato K.T."/>
            <person name="Jenkins J."/>
            <person name="Shu S."/>
            <person name="Ishizaki K."/>
            <person name="Yamaoka S."/>
            <person name="Nishihama R."/>
            <person name="Nakamura Y."/>
            <person name="Berger F."/>
            <person name="Adam C."/>
            <person name="Aki S.S."/>
            <person name="Althoff F."/>
            <person name="Araki T."/>
            <person name="Arteaga-Vazquez M.A."/>
            <person name="Balasubrmanian S."/>
            <person name="Barry K."/>
            <person name="Bauer D."/>
            <person name="Boehm C.R."/>
            <person name="Briginshaw L."/>
            <person name="Caballero-Perez J."/>
            <person name="Catarino B."/>
            <person name="Chen F."/>
            <person name="Chiyoda S."/>
            <person name="Chovatia M."/>
            <person name="Davies K.M."/>
            <person name="Delmans M."/>
            <person name="Demura T."/>
            <person name="Dierschke T."/>
            <person name="Dolan L."/>
            <person name="Dorantes-Acosta A.E."/>
            <person name="Eklund D.M."/>
            <person name="Florent S.N."/>
            <person name="Flores-Sandoval E."/>
            <person name="Fujiyama A."/>
            <person name="Fukuzawa H."/>
            <person name="Galik B."/>
            <person name="Grimanelli D."/>
            <person name="Grimwood J."/>
            <person name="Grossniklaus U."/>
            <person name="Hamada T."/>
            <person name="Haseloff J."/>
            <person name="Hetherington A.J."/>
            <person name="Higo A."/>
            <person name="Hirakawa Y."/>
            <person name="Hundley H.N."/>
            <person name="Ikeda Y."/>
            <person name="Inoue K."/>
            <person name="Inoue S.I."/>
            <person name="Ishida S."/>
            <person name="Jia Q."/>
            <person name="Kakita M."/>
            <person name="Kanazawa T."/>
            <person name="Kawai Y."/>
            <person name="Kawashima T."/>
            <person name="Kennedy M."/>
            <person name="Kinose K."/>
            <person name="Kinoshita T."/>
            <person name="Kohara Y."/>
            <person name="Koide E."/>
            <person name="Komatsu K."/>
            <person name="Kopischke S."/>
            <person name="Kubo M."/>
            <person name="Kyozuka J."/>
            <person name="Lagercrantz U."/>
            <person name="Lin S.S."/>
            <person name="Lindquist E."/>
            <person name="Lipzen A.M."/>
            <person name="Lu C.W."/>
            <person name="De Luna E."/>
            <person name="Martienssen R.A."/>
            <person name="Minamino N."/>
            <person name="Mizutani M."/>
            <person name="Mizutani M."/>
            <person name="Mochizuki N."/>
            <person name="Monte I."/>
            <person name="Mosher R."/>
            <person name="Nagasaki H."/>
            <person name="Nakagami H."/>
            <person name="Naramoto S."/>
            <person name="Nishitani K."/>
            <person name="Ohtani M."/>
            <person name="Okamoto T."/>
            <person name="Okumura M."/>
            <person name="Phillips J."/>
            <person name="Pollak B."/>
            <person name="Reinders A."/>
            <person name="Rovekamp M."/>
            <person name="Sano R."/>
            <person name="Sawa S."/>
            <person name="Schmid M.W."/>
            <person name="Shirakawa M."/>
            <person name="Solano R."/>
            <person name="Spunde A."/>
            <person name="Suetsugu N."/>
            <person name="Sugano S."/>
            <person name="Sugiyama A."/>
            <person name="Sun R."/>
            <person name="Suzuki Y."/>
            <person name="Takenaka M."/>
            <person name="Takezawa D."/>
            <person name="Tomogane H."/>
            <person name="Tsuzuki M."/>
            <person name="Ueda T."/>
            <person name="Umeda M."/>
            <person name="Ward J.M."/>
            <person name="Watanabe Y."/>
            <person name="Yazaki K."/>
            <person name="Yokoyama R."/>
            <person name="Yoshitake Y."/>
            <person name="Yotsui I."/>
            <person name="Zachgo S."/>
            <person name="Schmutz J."/>
        </authorList>
    </citation>
    <scope>NUCLEOTIDE SEQUENCE [LARGE SCALE GENOMIC DNA]</scope>
    <source>
        <strain evidence="6">Tak-1</strain>
    </source>
</reference>
<dbReference type="OrthoDB" id="1925346at2759"/>
<feature type="region of interest" description="Disordered" evidence="2">
    <location>
        <begin position="1"/>
        <end position="47"/>
    </location>
</feature>
<dbReference type="AlphaFoldDB" id="A0A2R6WYW8"/>
<organism evidence="5 6">
    <name type="scientific">Marchantia polymorpha</name>
    <name type="common">Common liverwort</name>
    <name type="synonym">Marchantia aquatica</name>
    <dbReference type="NCBI Taxonomy" id="3197"/>
    <lineage>
        <taxon>Eukaryota</taxon>
        <taxon>Viridiplantae</taxon>
        <taxon>Streptophyta</taxon>
        <taxon>Embryophyta</taxon>
        <taxon>Marchantiophyta</taxon>
        <taxon>Marchantiopsida</taxon>
        <taxon>Marchantiidae</taxon>
        <taxon>Marchantiales</taxon>
        <taxon>Marchantiaceae</taxon>
        <taxon>Marchantia</taxon>
    </lineage>
</organism>
<sequence length="650" mass="71814">MGAGASAPRSRESGPSKPASRGSGPSVPSASSRGSGTGVSGSHGVRRSKSWAVVKTSRLGDRSLSSSFKVQLQCALHEFGTQRGCRSENYLQQRGFGALVGIHSNWIGHFILAAARPTNRILDEHHLIYQLHSQHIGAVINLQEPDEHFGCGEGLAPGSAFSYNPERFMENHVYYFNFPIKDVKSVDPSYMLDICHTIDSQITLGDKVMVHCHSGVGRTGVVIGCYFVYSGAYEDPTEAIQAIRTFRHGTFKRAYQTQMVKDFEAFLMKLRVNFVSPDKIVKRVGDVPGYPNIIEHMSRQKKALHGLERRALLYVPKIIDWITRELIRRTDFNRQKREKIAASFMLAFITPKSKIDIAKAQEKVNVADWGGVEELEVSTLCHLLLGWLRQLQEPIVPDNIATTALGRGDIESAIEELEKADKISFATIQILACFIFQIVPVKPKLIRQLYSALANVLLVSSSLQNTTKLEEIVPEDETIPAAAADKSKVISPNTSRRHSVSKMNNVYTKYKPTLLEIEYGLLLEASARFWIKLGKAKQANSGAKGKSKASTSTPAASSSLPANKEKKPIFSQPWFRDRASLLFEEYNPVAEAIQHQKDLETNDDASPSTASSKTASFVEPTAPTPPRNPSPPKSPRSPRQKPHLSLLGTT</sequence>
<dbReference type="FunFam" id="3.90.190.10:FF:000157">
    <property type="entry name" value="Protein-tyrosine phosphatase"/>
    <property type="match status" value="1"/>
</dbReference>
<keyword evidence="1" id="KW-0378">Hydrolase</keyword>
<dbReference type="InterPro" id="IPR050561">
    <property type="entry name" value="PTP"/>
</dbReference>
<dbReference type="SUPFAM" id="SSF52799">
    <property type="entry name" value="(Phosphotyrosine protein) phosphatases II"/>
    <property type="match status" value="1"/>
</dbReference>